<proteinExistence type="predicted"/>
<evidence type="ECO:0000313" key="2">
    <source>
        <dbReference type="EMBL" id="OLF06950.1"/>
    </source>
</evidence>
<feature type="transmembrane region" description="Helical" evidence="1">
    <location>
        <begin position="96"/>
        <end position="115"/>
    </location>
</feature>
<feature type="transmembrane region" description="Helical" evidence="1">
    <location>
        <begin position="67"/>
        <end position="84"/>
    </location>
</feature>
<keyword evidence="1" id="KW-0812">Transmembrane</keyword>
<feature type="transmembrane region" description="Helical" evidence="1">
    <location>
        <begin position="19"/>
        <end position="36"/>
    </location>
</feature>
<keyword evidence="1" id="KW-1133">Transmembrane helix</keyword>
<gene>
    <name evidence="2" type="ORF">BLA60_29235</name>
</gene>
<dbReference type="EMBL" id="MSIF01000018">
    <property type="protein sequence ID" value="OLF06950.1"/>
    <property type="molecule type" value="Genomic_DNA"/>
</dbReference>
<keyword evidence="3" id="KW-1185">Reference proteome</keyword>
<dbReference type="RefSeq" id="WP_075136251.1">
    <property type="nucleotide sequence ID" value="NZ_MSIF01000018.1"/>
</dbReference>
<evidence type="ECO:0000313" key="3">
    <source>
        <dbReference type="Proteomes" id="UP000185696"/>
    </source>
</evidence>
<accession>A0A7Z0WGW1</accession>
<dbReference type="OrthoDB" id="5176604at2"/>
<name>A0A7Z0WGW1_9PSEU</name>
<dbReference type="Proteomes" id="UP000185696">
    <property type="component" value="Unassembled WGS sequence"/>
</dbReference>
<protein>
    <submittedName>
        <fullName evidence="2">Uncharacterized protein</fullName>
    </submittedName>
</protein>
<sequence>MYLPTIADESVTPTPRDPLAVAVGNASLLGVGYLLLGRRALGVLSALVSLALLGVVGGVVHAGWVQWVLLAWWAATIVHGWVAARRGATSTMAGQRVGVAVLAVAVLGTLLVVRLDLNGRADDATAAHERGDCDRTLSIADGVGFWQRIGDGPVADDLLDSAEACRLVQRARGLARTDRLAAADTMASYALLPAARWSGARRYHEDLLLDQVRDDLRTGLANADRPALERGFDVLATVRTDFPNRQQDTDAALEAFLTGLPTDDACRTVGVTDWITQQKTESDDLDSARTVAAKVAPLALLTCADTRLAAGEAANARTTYQQFLDTYPHDPGAPRATRGVTLATWAIQLAEVRGLVTTSYADETPAYCDNPKPYGAARPYRGRGTFRAMIFGQDTQRKALPGNWRASDPKNATLIICAGEVEHGDVAQTCTYYKNSGYGAPVAVSFHKRETPVRVYEVRTGRKLADFGLQIGGAACRPEFLNYRTPAGVDVGPGPQYVQSSDEDIRAAYRTMLVR</sequence>
<organism evidence="2 3">
    <name type="scientific">Actinophytocola xinjiangensis</name>
    <dbReference type="NCBI Taxonomy" id="485602"/>
    <lineage>
        <taxon>Bacteria</taxon>
        <taxon>Bacillati</taxon>
        <taxon>Actinomycetota</taxon>
        <taxon>Actinomycetes</taxon>
        <taxon>Pseudonocardiales</taxon>
        <taxon>Pseudonocardiaceae</taxon>
    </lineage>
</organism>
<comment type="caution">
    <text evidence="2">The sequence shown here is derived from an EMBL/GenBank/DDBJ whole genome shotgun (WGS) entry which is preliminary data.</text>
</comment>
<reference evidence="2 3" key="1">
    <citation type="submission" date="2016-12" db="EMBL/GenBank/DDBJ databases">
        <title>The draft genome sequence of Actinophytocola xinjiangensis.</title>
        <authorList>
            <person name="Wang W."/>
            <person name="Yuan L."/>
        </authorList>
    </citation>
    <scope>NUCLEOTIDE SEQUENCE [LARGE SCALE GENOMIC DNA]</scope>
    <source>
        <strain evidence="2 3">CGMCC 4.4663</strain>
    </source>
</reference>
<keyword evidence="1" id="KW-0472">Membrane</keyword>
<evidence type="ECO:0000256" key="1">
    <source>
        <dbReference type="SAM" id="Phobius"/>
    </source>
</evidence>
<feature type="transmembrane region" description="Helical" evidence="1">
    <location>
        <begin position="43"/>
        <end position="61"/>
    </location>
</feature>
<dbReference type="AlphaFoldDB" id="A0A7Z0WGW1"/>